<dbReference type="SUPFAM" id="SSF56235">
    <property type="entry name" value="N-terminal nucleophile aminohydrolases (Ntn hydrolases)"/>
    <property type="match status" value="1"/>
</dbReference>
<evidence type="ECO:0000256" key="1">
    <source>
        <dbReference type="PIRSR" id="PIRSR600101-1"/>
    </source>
</evidence>
<gene>
    <name evidence="4" type="ORF">TrCOL_g11177</name>
</gene>
<evidence type="ECO:0000313" key="4">
    <source>
        <dbReference type="EMBL" id="GMI46393.1"/>
    </source>
</evidence>
<feature type="binding site" evidence="2">
    <location>
        <position position="503"/>
    </location>
    <ligand>
        <name>L-glutamate</name>
        <dbReference type="ChEBI" id="CHEBI:29985"/>
    </ligand>
</feature>
<dbReference type="PANTHER" id="PTHR11686">
    <property type="entry name" value="GAMMA GLUTAMYL TRANSPEPTIDASE"/>
    <property type="match status" value="1"/>
</dbReference>
<evidence type="ECO:0000256" key="3">
    <source>
        <dbReference type="SAM" id="SignalP"/>
    </source>
</evidence>
<dbReference type="PRINTS" id="PR01210">
    <property type="entry name" value="GGTRANSPTASE"/>
</dbReference>
<organism evidence="4 5">
    <name type="scientific">Triparma columacea</name>
    <dbReference type="NCBI Taxonomy" id="722753"/>
    <lineage>
        <taxon>Eukaryota</taxon>
        <taxon>Sar</taxon>
        <taxon>Stramenopiles</taxon>
        <taxon>Ochrophyta</taxon>
        <taxon>Bolidophyceae</taxon>
        <taxon>Parmales</taxon>
        <taxon>Triparmaceae</taxon>
        <taxon>Triparma</taxon>
    </lineage>
</organism>
<evidence type="ECO:0000256" key="2">
    <source>
        <dbReference type="PIRSR" id="PIRSR600101-2"/>
    </source>
</evidence>
<dbReference type="Pfam" id="PF01019">
    <property type="entry name" value="G_glu_transpept"/>
    <property type="match status" value="1"/>
</dbReference>
<feature type="signal peptide" evidence="3">
    <location>
        <begin position="1"/>
        <end position="15"/>
    </location>
</feature>
<dbReference type="InterPro" id="IPR000101">
    <property type="entry name" value="GGT_peptidase"/>
</dbReference>
<dbReference type="AlphaFoldDB" id="A0A9W7LDW2"/>
<keyword evidence="5" id="KW-1185">Reference proteome</keyword>
<reference evidence="5" key="1">
    <citation type="journal article" date="2023" name="Commun. Biol.">
        <title>Genome analysis of Parmales, the sister group of diatoms, reveals the evolutionary specialization of diatoms from phago-mixotrophs to photoautotrophs.</title>
        <authorList>
            <person name="Ban H."/>
            <person name="Sato S."/>
            <person name="Yoshikawa S."/>
            <person name="Yamada K."/>
            <person name="Nakamura Y."/>
            <person name="Ichinomiya M."/>
            <person name="Sato N."/>
            <person name="Blanc-Mathieu R."/>
            <person name="Endo H."/>
            <person name="Kuwata A."/>
            <person name="Ogata H."/>
        </authorList>
    </citation>
    <scope>NUCLEOTIDE SEQUENCE [LARGE SCALE GENOMIC DNA]</scope>
</reference>
<feature type="chain" id="PRO_5040920604" description="Gamma-glutamyltransferase" evidence="3">
    <location>
        <begin position="16"/>
        <end position="611"/>
    </location>
</feature>
<name>A0A9W7LDW2_9STRA</name>
<dbReference type="GO" id="GO:0036374">
    <property type="term" value="F:glutathione hydrolase activity"/>
    <property type="evidence" value="ECO:0007669"/>
    <property type="project" value="InterPro"/>
</dbReference>
<sequence>MLLLGTALGVAMGSALYPSPPPSSPPSSQPDISSLKEQSYLPPDKYKGVVAADDGLCSDLGANLMKTTSANAIDAAVATALCLGVVNPGSSGIGGGCFILFHDSSTSSTSFIDSREFAPAAASSTMYDNLPPTSSTDGPYAAAVPAELKGLEKMHQLHGNIPWADVVSPARDLARNGFPTSPYLAHLASDHWEKISMNAALKNLLSSPSTPNNPIKAGEIFKNSKLAETFDVIMEHGSDALYNGPIGEALVADLTEGGGIITTDDLASYSVTVREPVSTTINGFTITGAPPPSSGGATVLAILRFVSGFPTPFAADLDTLSQHRLSEGMKHAFAMRMSLADPAFYPDVGTVVEDMVSSSFIDDLRESKYSDNDIQTITDYGGSWSLLNVTSSDPPNRHLRGFQYLEDHGTTHLSVVDADLNAVAITSTVNTEFGSGFLSPSTGILLNNQMDDFSSAGRANYFGLAPSPRNYPEPRKRPLSSMSPTIVFDSLGKVRMVLGASGGPKIITATTQMILNHLFAGLNLFSANSRPRIHDQLLYHDQETCTYSKEELLSGVVLELSDETKASLESRNHPMLGIDYLGTCQAISITSENLISAVSDVRKDGSPSGWL</sequence>
<dbReference type="InterPro" id="IPR029055">
    <property type="entry name" value="Ntn_hydrolases_N"/>
</dbReference>
<dbReference type="Gene3D" id="3.60.20.40">
    <property type="match status" value="1"/>
</dbReference>
<dbReference type="Proteomes" id="UP001165065">
    <property type="component" value="Unassembled WGS sequence"/>
</dbReference>
<proteinExistence type="predicted"/>
<dbReference type="OrthoDB" id="2015213at2759"/>
<accession>A0A9W7LDW2</accession>
<evidence type="ECO:0008006" key="6">
    <source>
        <dbReference type="Google" id="ProtNLM"/>
    </source>
</evidence>
<dbReference type="FunFam" id="3.60.20.40:FF:000001">
    <property type="entry name" value="Gamma-glutamyltranspeptidase 1"/>
    <property type="match status" value="1"/>
</dbReference>
<dbReference type="PANTHER" id="PTHR11686:SF9">
    <property type="entry name" value="RE13973P"/>
    <property type="match status" value="1"/>
</dbReference>
<dbReference type="GO" id="GO:0006751">
    <property type="term" value="P:glutathione catabolic process"/>
    <property type="evidence" value="ECO:0007669"/>
    <property type="project" value="InterPro"/>
</dbReference>
<dbReference type="NCBIfam" id="TIGR00066">
    <property type="entry name" value="g_glut_trans"/>
    <property type="match status" value="1"/>
</dbReference>
<dbReference type="GO" id="GO:0005886">
    <property type="term" value="C:plasma membrane"/>
    <property type="evidence" value="ECO:0007669"/>
    <property type="project" value="TreeGrafter"/>
</dbReference>
<dbReference type="Gene3D" id="1.10.246.130">
    <property type="match status" value="1"/>
</dbReference>
<feature type="active site" description="Nucleophile" evidence="1">
    <location>
        <position position="410"/>
    </location>
</feature>
<dbReference type="InterPro" id="IPR043137">
    <property type="entry name" value="GGT_ssub_C"/>
</dbReference>
<feature type="binding site" evidence="2">
    <location>
        <begin position="428"/>
        <end position="430"/>
    </location>
    <ligand>
        <name>L-glutamate</name>
        <dbReference type="ChEBI" id="CHEBI:29985"/>
    </ligand>
</feature>
<feature type="binding site" evidence="2">
    <location>
        <position position="452"/>
    </location>
    <ligand>
        <name>L-glutamate</name>
        <dbReference type="ChEBI" id="CHEBI:29985"/>
    </ligand>
</feature>
<feature type="binding site" evidence="2">
    <location>
        <begin position="480"/>
        <end position="481"/>
    </location>
    <ligand>
        <name>L-glutamate</name>
        <dbReference type="ChEBI" id="CHEBI:29985"/>
    </ligand>
</feature>
<keyword evidence="3" id="KW-0732">Signal</keyword>
<dbReference type="InterPro" id="IPR043138">
    <property type="entry name" value="GGT_lsub"/>
</dbReference>
<comment type="caution">
    <text evidence="4">The sequence shown here is derived from an EMBL/GenBank/DDBJ whole genome shotgun (WGS) entry which is preliminary data.</text>
</comment>
<feature type="binding site" evidence="2">
    <location>
        <position position="115"/>
    </location>
    <ligand>
        <name>L-glutamate</name>
        <dbReference type="ChEBI" id="CHEBI:29985"/>
    </ligand>
</feature>
<protein>
    <recommendedName>
        <fullName evidence="6">Gamma-glutamyltransferase</fullName>
    </recommendedName>
</protein>
<dbReference type="EMBL" id="BRYA01000296">
    <property type="protein sequence ID" value="GMI46393.1"/>
    <property type="molecule type" value="Genomic_DNA"/>
</dbReference>
<evidence type="ECO:0000313" key="5">
    <source>
        <dbReference type="Proteomes" id="UP001165065"/>
    </source>
</evidence>